<feature type="transmembrane region" description="Helical" evidence="1">
    <location>
        <begin position="158"/>
        <end position="176"/>
    </location>
</feature>
<gene>
    <name evidence="3" type="ORF">E3O11_13130</name>
    <name evidence="2" type="ORF">SAMN05216274_1058</name>
</gene>
<evidence type="ECO:0000256" key="1">
    <source>
        <dbReference type="SAM" id="Phobius"/>
    </source>
</evidence>
<reference evidence="3 5" key="2">
    <citation type="submission" date="2019-03" db="EMBL/GenBank/DDBJ databases">
        <title>Genomics of glacier-inhabiting Cryobacterium strains.</title>
        <authorList>
            <person name="Liu Q."/>
            <person name="Xin Y.-H."/>
        </authorList>
    </citation>
    <scope>NUCLEOTIDE SEQUENCE [LARGE SCALE GENOMIC DNA]</scope>
    <source>
        <strain evidence="3 5">Hh34</strain>
    </source>
</reference>
<feature type="transmembrane region" description="Helical" evidence="1">
    <location>
        <begin position="130"/>
        <end position="151"/>
    </location>
</feature>
<feature type="transmembrane region" description="Helical" evidence="1">
    <location>
        <begin position="64"/>
        <end position="88"/>
    </location>
</feature>
<dbReference type="EMBL" id="SOFE01000023">
    <property type="protein sequence ID" value="TFB82799.1"/>
    <property type="molecule type" value="Genomic_DNA"/>
</dbReference>
<keyword evidence="1" id="KW-1133">Transmembrane helix</keyword>
<organism evidence="3 5">
    <name type="scientific">Cryobacterium levicorallinum</name>
    <dbReference type="NCBI Taxonomy" id="995038"/>
    <lineage>
        <taxon>Bacteria</taxon>
        <taxon>Bacillati</taxon>
        <taxon>Actinomycetota</taxon>
        <taxon>Actinomycetes</taxon>
        <taxon>Micrococcales</taxon>
        <taxon>Microbacteriaceae</taxon>
        <taxon>Cryobacterium</taxon>
    </lineage>
</organism>
<protein>
    <submittedName>
        <fullName evidence="3">Uncharacterized protein</fullName>
    </submittedName>
</protein>
<sequence length="208" mass="21765">MTQQTPAFDAGSALSALRQSEASVRRATNPNPPILYLLWGTVYTLGYLAVHAALFGWLPMSLPLALTIFAALTAAGAAISAALGAHAGKGLRGESRRRGMFYGLTWASGMICVGFIVVALLRLYLESATVIWLSSVIATLLVGVLFATAGAAFLDRSIFFQGIALLVANVGTLLIGPGPFVLVGWLAACAVLFIGAVIAARRTTNRLN</sequence>
<accession>A0A1I2ZWX2</accession>
<dbReference type="Proteomes" id="UP000297963">
    <property type="component" value="Unassembled WGS sequence"/>
</dbReference>
<comment type="caution">
    <text evidence="3">The sequence shown here is derived from an EMBL/GenBank/DDBJ whole genome shotgun (WGS) entry which is preliminary data.</text>
</comment>
<evidence type="ECO:0000313" key="4">
    <source>
        <dbReference type="Proteomes" id="UP000199681"/>
    </source>
</evidence>
<keyword evidence="4" id="KW-1185">Reference proteome</keyword>
<dbReference type="RefSeq" id="WP_134495572.1">
    <property type="nucleotide sequence ID" value="NZ_BKAC01000004.1"/>
</dbReference>
<evidence type="ECO:0000313" key="3">
    <source>
        <dbReference type="EMBL" id="TFB82799.1"/>
    </source>
</evidence>
<dbReference type="EMBL" id="FOPW01000005">
    <property type="protein sequence ID" value="SFH42314.1"/>
    <property type="molecule type" value="Genomic_DNA"/>
</dbReference>
<dbReference type="STRING" id="995038.SAMN05216274_1058"/>
<evidence type="ECO:0000313" key="2">
    <source>
        <dbReference type="EMBL" id="SFH42314.1"/>
    </source>
</evidence>
<keyword evidence="1" id="KW-0472">Membrane</keyword>
<feature type="transmembrane region" description="Helical" evidence="1">
    <location>
        <begin position="182"/>
        <end position="200"/>
    </location>
</feature>
<keyword evidence="1" id="KW-0812">Transmembrane</keyword>
<dbReference type="Proteomes" id="UP000199681">
    <property type="component" value="Unassembled WGS sequence"/>
</dbReference>
<feature type="transmembrane region" description="Helical" evidence="1">
    <location>
        <begin position="100"/>
        <end position="124"/>
    </location>
</feature>
<reference evidence="2 4" key="1">
    <citation type="submission" date="2016-10" db="EMBL/GenBank/DDBJ databases">
        <authorList>
            <person name="Varghese N."/>
            <person name="Submissions S."/>
        </authorList>
    </citation>
    <scope>NUCLEOTIDE SEQUENCE [LARGE SCALE GENOMIC DNA]</scope>
    <source>
        <strain evidence="2 4">GMCC 1.11211</strain>
    </source>
</reference>
<evidence type="ECO:0000313" key="5">
    <source>
        <dbReference type="Proteomes" id="UP000297963"/>
    </source>
</evidence>
<proteinExistence type="predicted"/>
<feature type="transmembrane region" description="Helical" evidence="1">
    <location>
        <begin position="34"/>
        <end position="58"/>
    </location>
</feature>
<name>A0A1I2ZWX2_9MICO</name>
<dbReference type="AlphaFoldDB" id="A0A1I2ZWX2"/>